<comment type="caution">
    <text evidence="1">The sequence shown here is derived from an EMBL/GenBank/DDBJ whole genome shotgun (WGS) entry which is preliminary data.</text>
</comment>
<reference evidence="1 2" key="1">
    <citation type="submission" date="2019-07" db="EMBL/GenBank/DDBJ databases">
        <authorList>
            <person name="Kim J."/>
        </authorList>
    </citation>
    <scope>NUCLEOTIDE SEQUENCE [LARGE SCALE GENOMIC DNA]</scope>
    <source>
        <strain evidence="1 2">N4</strain>
    </source>
</reference>
<evidence type="ECO:0000313" key="2">
    <source>
        <dbReference type="Proteomes" id="UP000318102"/>
    </source>
</evidence>
<accession>A0A559J2K5</accession>
<dbReference type="AlphaFoldDB" id="A0A559J2K5"/>
<gene>
    <name evidence="1" type="ORF">FPZ44_14275</name>
</gene>
<sequence length="202" mass="24450">MTLSRNHKQLRISNLCPMDLNFLLFIENIYECYHGGKEVFPGRYLISNDQELLDAESFNEIFHTCWYEIVKEFEQQHYMDNPFKTLHFRDCYKSLFRRDSEFHTAERVWNSFSLWWWSDYGIKAYMERYTDLFMPELAEQIWKGLYEKNIEMDDGSSLYVMLLFKQPAMLAPMSSKKLFYSTINNFVYKKDEVVSEIVDLFV</sequence>
<dbReference type="Proteomes" id="UP000318102">
    <property type="component" value="Unassembled WGS sequence"/>
</dbReference>
<organism evidence="1 2">
    <name type="scientific">Paenibacillus agilis</name>
    <dbReference type="NCBI Taxonomy" id="3020863"/>
    <lineage>
        <taxon>Bacteria</taxon>
        <taxon>Bacillati</taxon>
        <taxon>Bacillota</taxon>
        <taxon>Bacilli</taxon>
        <taxon>Bacillales</taxon>
        <taxon>Paenibacillaceae</taxon>
        <taxon>Paenibacillus</taxon>
    </lineage>
</organism>
<name>A0A559J2K5_9BACL</name>
<evidence type="ECO:0008006" key="3">
    <source>
        <dbReference type="Google" id="ProtNLM"/>
    </source>
</evidence>
<dbReference type="RefSeq" id="WP_144991230.1">
    <property type="nucleotide sequence ID" value="NZ_VNJK01000001.1"/>
</dbReference>
<protein>
    <recommendedName>
        <fullName evidence="3">Group-specific protein</fullName>
    </recommendedName>
</protein>
<evidence type="ECO:0000313" key="1">
    <source>
        <dbReference type="EMBL" id="TVX94115.1"/>
    </source>
</evidence>
<dbReference type="OrthoDB" id="2603162at2"/>
<keyword evidence="2" id="KW-1185">Reference proteome</keyword>
<proteinExistence type="predicted"/>
<dbReference type="EMBL" id="VNJK01000001">
    <property type="protein sequence ID" value="TVX94115.1"/>
    <property type="molecule type" value="Genomic_DNA"/>
</dbReference>